<feature type="region of interest" description="Disordered" evidence="1">
    <location>
        <begin position="1"/>
        <end position="20"/>
    </location>
</feature>
<evidence type="ECO:0000313" key="3">
    <source>
        <dbReference type="Proteomes" id="UP001566132"/>
    </source>
</evidence>
<dbReference type="EMBL" id="JBDJPC010000002">
    <property type="protein sequence ID" value="KAL1513853.1"/>
    <property type="molecule type" value="Genomic_DNA"/>
</dbReference>
<dbReference type="Proteomes" id="UP001566132">
    <property type="component" value="Unassembled WGS sequence"/>
</dbReference>
<gene>
    <name evidence="2" type="ORF">ABEB36_003201</name>
</gene>
<proteinExistence type="predicted"/>
<accession>A0ABD1F8S2</accession>
<protein>
    <submittedName>
        <fullName evidence="2">Uncharacterized protein</fullName>
    </submittedName>
</protein>
<dbReference type="AlphaFoldDB" id="A0ABD1F8S2"/>
<organism evidence="2 3">
    <name type="scientific">Hypothenemus hampei</name>
    <name type="common">Coffee berry borer</name>
    <dbReference type="NCBI Taxonomy" id="57062"/>
    <lineage>
        <taxon>Eukaryota</taxon>
        <taxon>Metazoa</taxon>
        <taxon>Ecdysozoa</taxon>
        <taxon>Arthropoda</taxon>
        <taxon>Hexapoda</taxon>
        <taxon>Insecta</taxon>
        <taxon>Pterygota</taxon>
        <taxon>Neoptera</taxon>
        <taxon>Endopterygota</taxon>
        <taxon>Coleoptera</taxon>
        <taxon>Polyphaga</taxon>
        <taxon>Cucujiformia</taxon>
        <taxon>Curculionidae</taxon>
        <taxon>Scolytinae</taxon>
        <taxon>Hypothenemus</taxon>
    </lineage>
</organism>
<sequence length="340" mass="38885">MSHPLAVISKNKYSSSKPQSAVLRMPDLPLPTPPPMANIMVTSRMGYRRLLNTRSNDFRSSRSHSMVDFGGVAPKWTPGERYQRANTAEFMSPILARAYLYHRGAGEIIAPNHHRQTALTEQLGLSPLPRHRNFENTSHRLEDFKEYPLYPDLYNRKIPDFVSKQHESKYLLKDSLVSNELEEVRVLNKELQKKYCSRNVIEENISRILEETSPEYCNVHYMSDIDENEEIREFMCGYKERRHSDQSDGLGFYSLPSSKRCSKKAILKPKCRTPPSGQINCLVSSSGDSASSIKSSDYYAFAAVKKVEFAGDSTGKVIKNPQRTVIKLAKIRYQLHFLSI</sequence>
<name>A0ABD1F8S2_HYPHA</name>
<reference evidence="2 3" key="1">
    <citation type="submission" date="2024-05" db="EMBL/GenBank/DDBJ databases">
        <title>Genetic variation in Jamaican populations of the coffee berry borer (Hypothenemus hampei).</title>
        <authorList>
            <person name="Errbii M."/>
            <person name="Myrie A."/>
        </authorList>
    </citation>
    <scope>NUCLEOTIDE SEQUENCE [LARGE SCALE GENOMIC DNA]</scope>
    <source>
        <strain evidence="2">JA-Hopewell-2020-01-JO</strain>
        <tissue evidence="2">Whole body</tissue>
    </source>
</reference>
<evidence type="ECO:0000256" key="1">
    <source>
        <dbReference type="SAM" id="MobiDB-lite"/>
    </source>
</evidence>
<keyword evidence="3" id="KW-1185">Reference proteome</keyword>
<evidence type="ECO:0000313" key="2">
    <source>
        <dbReference type="EMBL" id="KAL1513853.1"/>
    </source>
</evidence>
<comment type="caution">
    <text evidence="2">The sequence shown here is derived from an EMBL/GenBank/DDBJ whole genome shotgun (WGS) entry which is preliminary data.</text>
</comment>